<dbReference type="Proteomes" id="UP000029224">
    <property type="component" value="Unassembled WGS sequence"/>
</dbReference>
<name>A0A090T6N8_9VIBR</name>
<dbReference type="InterPro" id="IPR008145">
    <property type="entry name" value="GK/Ca_channel_bsu"/>
</dbReference>
<evidence type="ECO:0000256" key="2">
    <source>
        <dbReference type="ARBA" id="ARBA00005069"/>
    </source>
</evidence>
<protein>
    <recommendedName>
        <fullName evidence="3">ribose 1,5-bisphosphate phosphokinase</fullName>
        <ecNumber evidence="3">2.7.4.23</ecNumber>
    </recommendedName>
</protein>
<evidence type="ECO:0000256" key="3">
    <source>
        <dbReference type="ARBA" id="ARBA00012892"/>
    </source>
</evidence>
<keyword evidence="5" id="KW-0547">Nucleotide-binding</keyword>
<accession>A0A090T6N8</accession>
<dbReference type="EC" id="2.7.4.23" evidence="3"/>
<feature type="domain" description="Guanylate kinase-like" evidence="7">
    <location>
        <begin position="30"/>
        <end position="206"/>
    </location>
</feature>
<dbReference type="PROSITE" id="PS50052">
    <property type="entry name" value="GUANYLATE_KINASE_2"/>
    <property type="match status" value="1"/>
</dbReference>
<evidence type="ECO:0000313" key="8">
    <source>
        <dbReference type="EMBL" id="GAL35645.1"/>
    </source>
</evidence>
<sequence length="242" mass="26633">MTINTVLEASPDASFSPTVNYANASTKRKGKLYYVIGPSGAGKDTLIDAIRADHPEDIIVAHRYITRPFGAGGENHVAVSEQEYLSRQQKGLFAMSWQAHGLCYGVGLEVKTWLDKGFSVLLNGSRAELSQAQQCFGSDLVPIVVNVELDVLRTRLQNRGRESSEEIELRLQRASNLPYRNKTVFTLLITAATCNRALGSSATFVLSLKGSRDETCHVGYGEQRHGACLGLRLRNMCRSKAR</sequence>
<evidence type="ECO:0000256" key="1">
    <source>
        <dbReference type="ARBA" id="ARBA00000373"/>
    </source>
</evidence>
<keyword evidence="4 8" id="KW-0808">Transferase</keyword>
<comment type="pathway">
    <text evidence="2">Metabolic intermediate biosynthesis; 5-phospho-alpha-D-ribose 1-diphosphate biosynthesis; 5-phospho-alpha-D-ribose 1-diphosphate from D-ribose 5-phosphate (route II): step 3/3.</text>
</comment>
<evidence type="ECO:0000313" key="9">
    <source>
        <dbReference type="Proteomes" id="UP000029224"/>
    </source>
</evidence>
<evidence type="ECO:0000256" key="5">
    <source>
        <dbReference type="ARBA" id="ARBA00022741"/>
    </source>
</evidence>
<organism evidence="8 9">
    <name type="scientific">Vibrio maritimus</name>
    <dbReference type="NCBI Taxonomy" id="990268"/>
    <lineage>
        <taxon>Bacteria</taxon>
        <taxon>Pseudomonadati</taxon>
        <taxon>Pseudomonadota</taxon>
        <taxon>Gammaproteobacteria</taxon>
        <taxon>Vibrionales</taxon>
        <taxon>Vibrionaceae</taxon>
        <taxon>Vibrio</taxon>
    </lineage>
</organism>
<dbReference type="NCBIfam" id="NF007485">
    <property type="entry name" value="PRK10078.1"/>
    <property type="match status" value="1"/>
</dbReference>
<evidence type="ECO:0000256" key="6">
    <source>
        <dbReference type="ARBA" id="ARBA00022840"/>
    </source>
</evidence>
<reference evidence="8 9" key="1">
    <citation type="submission" date="2014-09" db="EMBL/GenBank/DDBJ databases">
        <title>Vibrio maritimus JCM 19240. (C210) whole genome shotgun sequence.</title>
        <authorList>
            <person name="Sawabe T."/>
            <person name="Meirelles P."/>
            <person name="Nakanishi M."/>
            <person name="Sayaka M."/>
            <person name="Hattori M."/>
            <person name="Ohkuma M."/>
        </authorList>
    </citation>
    <scope>NUCLEOTIDE SEQUENCE [LARGE SCALE GENOMIC DNA]</scope>
    <source>
        <strain evidence="8 9">JCM 19240</strain>
    </source>
</reference>
<dbReference type="GO" id="GO:0005524">
    <property type="term" value="F:ATP binding"/>
    <property type="evidence" value="ECO:0007669"/>
    <property type="project" value="UniProtKB-KW"/>
</dbReference>
<dbReference type="GO" id="GO:0006015">
    <property type="term" value="P:5-phosphoribose 1-diphosphate biosynthetic process"/>
    <property type="evidence" value="ECO:0007669"/>
    <property type="project" value="UniProtKB-UniPathway"/>
</dbReference>
<dbReference type="UniPathway" id="UPA00087">
    <property type="reaction ID" value="UER00175"/>
</dbReference>
<proteinExistence type="predicted"/>
<dbReference type="InterPro" id="IPR012699">
    <property type="entry name" value="PhnN"/>
</dbReference>
<dbReference type="PANTHER" id="PTHR23117">
    <property type="entry name" value="GUANYLATE KINASE-RELATED"/>
    <property type="match status" value="1"/>
</dbReference>
<evidence type="ECO:0000256" key="4">
    <source>
        <dbReference type="ARBA" id="ARBA00022679"/>
    </source>
</evidence>
<dbReference type="SMART" id="SM00072">
    <property type="entry name" value="GuKc"/>
    <property type="match status" value="1"/>
</dbReference>
<reference evidence="8 9" key="2">
    <citation type="submission" date="2014-09" db="EMBL/GenBank/DDBJ databases">
        <authorList>
            <consortium name="NBRP consortium"/>
            <person name="Sawabe T."/>
            <person name="Meirelles P."/>
            <person name="Nakanishi M."/>
            <person name="Sayaka M."/>
            <person name="Hattori M."/>
            <person name="Ohkuma M."/>
        </authorList>
    </citation>
    <scope>NUCLEOTIDE SEQUENCE [LARGE SCALE GENOMIC DNA]</scope>
    <source>
        <strain evidence="8 9">JCM 19240</strain>
    </source>
</reference>
<keyword evidence="6 8" id="KW-0067">ATP-binding</keyword>
<dbReference type="GO" id="GO:0033863">
    <property type="term" value="F:ribose 1,5-bisphosphate phosphokinase activity"/>
    <property type="evidence" value="ECO:0007669"/>
    <property type="project" value="UniProtKB-EC"/>
</dbReference>
<comment type="caution">
    <text evidence="8">The sequence shown here is derived from an EMBL/GenBank/DDBJ whole genome shotgun (WGS) entry which is preliminary data.</text>
</comment>
<comment type="catalytic activity">
    <reaction evidence="1">
        <text>alpha-D-ribose 1,5-bisphosphate + ATP = 5-phospho-alpha-D-ribose 1-diphosphate + ADP</text>
        <dbReference type="Rhea" id="RHEA:20109"/>
        <dbReference type="ChEBI" id="CHEBI:30616"/>
        <dbReference type="ChEBI" id="CHEBI:58017"/>
        <dbReference type="ChEBI" id="CHEBI:68688"/>
        <dbReference type="ChEBI" id="CHEBI:456216"/>
        <dbReference type="EC" id="2.7.4.23"/>
    </reaction>
</comment>
<dbReference type="InterPro" id="IPR008144">
    <property type="entry name" value="Guanylate_kin-like_dom"/>
</dbReference>
<dbReference type="SUPFAM" id="SSF52540">
    <property type="entry name" value="P-loop containing nucleoside triphosphate hydrolases"/>
    <property type="match status" value="1"/>
</dbReference>
<dbReference type="NCBIfam" id="TIGR02322">
    <property type="entry name" value="phosphon_PhnN"/>
    <property type="match status" value="1"/>
</dbReference>
<dbReference type="EMBL" id="BBMT01000007">
    <property type="protein sequence ID" value="GAL35645.1"/>
    <property type="molecule type" value="Genomic_DNA"/>
</dbReference>
<evidence type="ECO:0000259" key="7">
    <source>
        <dbReference type="PROSITE" id="PS50052"/>
    </source>
</evidence>
<dbReference type="GO" id="GO:0005829">
    <property type="term" value="C:cytosol"/>
    <property type="evidence" value="ECO:0007669"/>
    <property type="project" value="TreeGrafter"/>
</dbReference>
<keyword evidence="9" id="KW-1185">Reference proteome</keyword>
<dbReference type="PANTHER" id="PTHR23117:SF8">
    <property type="entry name" value="RIBOSE 1,5-BISPHOSPHATE PHOSPHOKINASE PHNN"/>
    <property type="match status" value="1"/>
</dbReference>
<dbReference type="Gene3D" id="3.40.50.300">
    <property type="entry name" value="P-loop containing nucleotide triphosphate hydrolases"/>
    <property type="match status" value="1"/>
</dbReference>
<gene>
    <name evidence="8" type="ORF">JCM19240_492</name>
</gene>
<dbReference type="AlphaFoldDB" id="A0A090T6N8"/>
<dbReference type="Pfam" id="PF00625">
    <property type="entry name" value="Guanylate_kin"/>
    <property type="match status" value="1"/>
</dbReference>
<dbReference type="InterPro" id="IPR027417">
    <property type="entry name" value="P-loop_NTPase"/>
</dbReference>